<accession>A0A316YHU3</accession>
<name>A0A316YHU3_9BASI</name>
<dbReference type="GeneID" id="37044442"/>
<reference evidence="1 2" key="1">
    <citation type="journal article" date="2018" name="Mol. Biol. Evol.">
        <title>Broad Genomic Sampling Reveals a Smut Pathogenic Ancestry of the Fungal Clade Ustilaginomycotina.</title>
        <authorList>
            <person name="Kijpornyongpan T."/>
            <person name="Mondo S.J."/>
            <person name="Barry K."/>
            <person name="Sandor L."/>
            <person name="Lee J."/>
            <person name="Lipzen A."/>
            <person name="Pangilinan J."/>
            <person name="LaButti K."/>
            <person name="Hainaut M."/>
            <person name="Henrissat B."/>
            <person name="Grigoriev I.V."/>
            <person name="Spatafora J.W."/>
            <person name="Aime M.C."/>
        </authorList>
    </citation>
    <scope>NUCLEOTIDE SEQUENCE [LARGE SCALE GENOMIC DNA]</scope>
    <source>
        <strain evidence="1 2">MCA 4198</strain>
    </source>
</reference>
<dbReference type="EMBL" id="KZ819638">
    <property type="protein sequence ID" value="PWN88769.1"/>
    <property type="molecule type" value="Genomic_DNA"/>
</dbReference>
<dbReference type="Proteomes" id="UP000245768">
    <property type="component" value="Unassembled WGS sequence"/>
</dbReference>
<keyword evidence="2" id="KW-1185">Reference proteome</keyword>
<dbReference type="AlphaFoldDB" id="A0A316YHU3"/>
<evidence type="ECO:0000313" key="1">
    <source>
        <dbReference type="EMBL" id="PWN88769.1"/>
    </source>
</evidence>
<protein>
    <submittedName>
        <fullName evidence="1">Uncharacterized protein</fullName>
    </submittedName>
</protein>
<dbReference type="RefSeq" id="XP_025375967.1">
    <property type="nucleotide sequence ID" value="XM_025522526.1"/>
</dbReference>
<gene>
    <name evidence="1" type="ORF">FA10DRAFT_268913</name>
</gene>
<dbReference type="InParanoid" id="A0A316YHU3"/>
<dbReference type="OrthoDB" id="6105421at2759"/>
<sequence length="386" mass="43848">MRSSGMCAFRLVRLEDMRDARFDTRLHIDAIRSGIAKVASQNEMGRDAAWSCGPNSVCRAMAMLGLAMDRDLARNFMLHSPRAWAHLPIGPRPKHLAAHTEHWFPEAHPRAEDNNHTRDAPNWVAFVAKARGELQCQRPVTLLWAVNNTQMHWVNIVASQGTDRVVFLDTNGCLYEVAWEELHHLADKKGTHLSNLGILSTYNWLAYATTTTRMDRLLGGVNAACCPDFYHTVYKLDGGHFYRHGQAEGRVGAAWCHPGWYREQYPDGTSLGLQNTVEHMLTIGLAEGRRLSPHFDPLAYLAFHADLERVFFRERGLRGWELHAALLEHYIRHGLDEGRTADHSLCFAAYLCRYPDLQAAFGPRAYKRAAMHWYEYGIAERRSSAG</sequence>
<organism evidence="1 2">
    <name type="scientific">Acaromyces ingoldii</name>
    <dbReference type="NCBI Taxonomy" id="215250"/>
    <lineage>
        <taxon>Eukaryota</taxon>
        <taxon>Fungi</taxon>
        <taxon>Dikarya</taxon>
        <taxon>Basidiomycota</taxon>
        <taxon>Ustilaginomycotina</taxon>
        <taxon>Exobasidiomycetes</taxon>
        <taxon>Exobasidiales</taxon>
        <taxon>Cryptobasidiaceae</taxon>
        <taxon>Acaromyces</taxon>
    </lineage>
</organism>
<proteinExistence type="predicted"/>
<evidence type="ECO:0000313" key="2">
    <source>
        <dbReference type="Proteomes" id="UP000245768"/>
    </source>
</evidence>